<sequence length="57" mass="6461">MKKIYWLRRLSVLVVAFAVGAVATGFVPVWLKVVLCASVGARELLMVEFEHEVRRES</sequence>
<evidence type="ECO:0000313" key="1">
    <source>
        <dbReference type="EMBL" id="MDT2771591.1"/>
    </source>
</evidence>
<protein>
    <submittedName>
        <fullName evidence="1">Uncharacterized protein</fullName>
    </submittedName>
</protein>
<dbReference type="Proteomes" id="UP001269061">
    <property type="component" value="Unassembled WGS sequence"/>
</dbReference>
<dbReference type="EMBL" id="JARQAZ010000011">
    <property type="protein sequence ID" value="MDT2771591.1"/>
    <property type="molecule type" value="Genomic_DNA"/>
</dbReference>
<comment type="caution">
    <text evidence="1">The sequence shown here is derived from an EMBL/GenBank/DDBJ whole genome shotgun (WGS) entry which is preliminary data.</text>
</comment>
<accession>A0ABU3FKJ2</accession>
<dbReference type="RefSeq" id="WP_311816096.1">
    <property type="nucleotide sequence ID" value="NZ_JARQAZ010000011.1"/>
</dbReference>
<organism evidence="1 2">
    <name type="scientific">Enterococcus pseudoavium</name>
    <dbReference type="NCBI Taxonomy" id="44007"/>
    <lineage>
        <taxon>Bacteria</taxon>
        <taxon>Bacillati</taxon>
        <taxon>Bacillota</taxon>
        <taxon>Bacilli</taxon>
        <taxon>Lactobacillales</taxon>
        <taxon>Enterococcaceae</taxon>
        <taxon>Enterococcus</taxon>
    </lineage>
</organism>
<keyword evidence="2" id="KW-1185">Reference proteome</keyword>
<reference evidence="1 2" key="1">
    <citation type="submission" date="2023-03" db="EMBL/GenBank/DDBJ databases">
        <authorList>
            <person name="Shen W."/>
            <person name="Cai J."/>
        </authorList>
    </citation>
    <scope>NUCLEOTIDE SEQUENCE [LARGE SCALE GENOMIC DNA]</scope>
    <source>
        <strain evidence="1 2">Y59</strain>
    </source>
</reference>
<proteinExistence type="predicted"/>
<evidence type="ECO:0000313" key="2">
    <source>
        <dbReference type="Proteomes" id="UP001269061"/>
    </source>
</evidence>
<gene>
    <name evidence="1" type="ORF">P7H46_12250</name>
</gene>
<name>A0ABU3FKJ2_9ENTE</name>